<comment type="caution">
    <text evidence="2">The sequence shown here is derived from an EMBL/GenBank/DDBJ whole genome shotgun (WGS) entry which is preliminary data.</text>
</comment>
<evidence type="ECO:0000313" key="3">
    <source>
        <dbReference type="Proteomes" id="UP000664545"/>
    </source>
</evidence>
<proteinExistence type="predicted"/>
<dbReference type="InterPro" id="IPR010982">
    <property type="entry name" value="Lambda_DNA-bd_dom_sf"/>
</dbReference>
<evidence type="ECO:0000313" key="2">
    <source>
        <dbReference type="EMBL" id="MBN7773461.1"/>
    </source>
</evidence>
<gene>
    <name evidence="2" type="ORF">JYB65_08810</name>
</gene>
<protein>
    <submittedName>
        <fullName evidence="2">Helix-turn-helix transcriptional regulator</fullName>
    </submittedName>
</protein>
<name>A0A939D940_CLOAM</name>
<dbReference type="RefSeq" id="WP_206582301.1">
    <property type="nucleotide sequence ID" value="NZ_JAFJZZ010000003.1"/>
</dbReference>
<dbReference type="InterPro" id="IPR001387">
    <property type="entry name" value="Cro/C1-type_HTH"/>
</dbReference>
<dbReference type="CDD" id="cd00093">
    <property type="entry name" value="HTH_XRE"/>
    <property type="match status" value="1"/>
</dbReference>
<dbReference type="Pfam" id="PF13443">
    <property type="entry name" value="HTH_26"/>
    <property type="match status" value="1"/>
</dbReference>
<dbReference type="AlphaFoldDB" id="A0A939D940"/>
<evidence type="ECO:0000259" key="1">
    <source>
        <dbReference type="Pfam" id="PF13443"/>
    </source>
</evidence>
<dbReference type="GO" id="GO:0003677">
    <property type="term" value="F:DNA binding"/>
    <property type="evidence" value="ECO:0007669"/>
    <property type="project" value="InterPro"/>
</dbReference>
<dbReference type="SUPFAM" id="SSF47413">
    <property type="entry name" value="lambda repressor-like DNA-binding domains"/>
    <property type="match status" value="1"/>
</dbReference>
<reference evidence="2" key="1">
    <citation type="submission" date="2021-02" db="EMBL/GenBank/DDBJ databases">
        <title>Abyssanaerobacter marinus gen.nov., sp., nov, anaerobic bacterium isolated from the Onnuri vent field of Indian Ocean and suggestion of Mogibacteriaceae fam. nov., and proposal of reclassification of ambiguous this family's genus member.</title>
        <authorList>
            <person name="Kim Y.J."/>
            <person name="Yang J.-A."/>
        </authorList>
    </citation>
    <scope>NUCLEOTIDE SEQUENCE</scope>
    <source>
        <strain evidence="2">DSM 2634</strain>
    </source>
</reference>
<dbReference type="Gene3D" id="1.10.260.40">
    <property type="entry name" value="lambda repressor-like DNA-binding domains"/>
    <property type="match status" value="1"/>
</dbReference>
<organism evidence="2 3">
    <name type="scientific">Clostridium aminobutyricum</name>
    <dbReference type="NCBI Taxonomy" id="33953"/>
    <lineage>
        <taxon>Bacteria</taxon>
        <taxon>Bacillati</taxon>
        <taxon>Bacillota</taxon>
        <taxon>Clostridia</taxon>
        <taxon>Eubacteriales</taxon>
        <taxon>Clostridiaceae</taxon>
        <taxon>Clostridium</taxon>
    </lineage>
</organism>
<dbReference type="Proteomes" id="UP000664545">
    <property type="component" value="Unassembled WGS sequence"/>
</dbReference>
<feature type="domain" description="HTH cro/C1-type" evidence="1">
    <location>
        <begin position="11"/>
        <end position="61"/>
    </location>
</feature>
<dbReference type="EMBL" id="JAFJZZ010000003">
    <property type="protein sequence ID" value="MBN7773461.1"/>
    <property type="molecule type" value="Genomic_DNA"/>
</dbReference>
<keyword evidence="3" id="KW-1185">Reference proteome</keyword>
<accession>A0A939D940</accession>
<sequence>MKQYHEIVAEIRKQMYLRDWKTKDLAEATGYTVGTIRVMLTNPKKMSDKSLAKICEALQIKL</sequence>